<evidence type="ECO:0000256" key="1">
    <source>
        <dbReference type="SAM" id="SignalP"/>
    </source>
</evidence>
<dbReference type="PANTHER" id="PTHR11257:SF13">
    <property type="entry name" value="GEO07322P1"/>
    <property type="match status" value="1"/>
</dbReference>
<reference evidence="2" key="1">
    <citation type="submission" date="2015-07" db="EMBL/GenBank/DDBJ databases">
        <title>Transcriptome analysis of odorant reception genes in the tea geometrid, Ectropis obliqua.</title>
        <authorList>
            <person name="Chen Z."/>
            <person name="Ma L."/>
            <person name="Li Z."/>
        </authorList>
    </citation>
    <scope>NUCLEOTIDE SEQUENCE</scope>
</reference>
<evidence type="ECO:0000313" key="2">
    <source>
        <dbReference type="EMBL" id="ALS03845.1"/>
    </source>
</evidence>
<dbReference type="Gene3D" id="1.10.2080.10">
    <property type="entry name" value="Insect odorant-binding protein A10/Ejaculatory bulb-specific protein 3"/>
    <property type="match status" value="1"/>
</dbReference>
<protein>
    <submittedName>
        <fullName evidence="2">Chemosensory protein 20</fullName>
    </submittedName>
</protein>
<sequence>MKFAIIALCLVAAVLASDKYDELNDNFDISEVLNNPRLLNSYAKCLLNRGPCTPEVKQVKEKLPEALETRCAKCTEKQKQMGKQLAQEVKKHHPKLWSDLVALYDPEGKYQQAFQDFLASQ</sequence>
<accession>A0A1L2BL91</accession>
<organism evidence="2">
    <name type="scientific">Ectropis obliqua</name>
    <name type="common">Tea geometrid moth</name>
    <dbReference type="NCBI Taxonomy" id="248899"/>
    <lineage>
        <taxon>Eukaryota</taxon>
        <taxon>Metazoa</taxon>
        <taxon>Ecdysozoa</taxon>
        <taxon>Arthropoda</taxon>
        <taxon>Hexapoda</taxon>
        <taxon>Insecta</taxon>
        <taxon>Pterygota</taxon>
        <taxon>Neoptera</taxon>
        <taxon>Endopterygota</taxon>
        <taxon>Lepidoptera</taxon>
        <taxon>Glossata</taxon>
        <taxon>Ditrysia</taxon>
        <taxon>Geometroidea</taxon>
        <taxon>Geometridae</taxon>
        <taxon>Ennominae</taxon>
        <taxon>Ectropis</taxon>
    </lineage>
</organism>
<dbReference type="EMBL" id="KT282988">
    <property type="protein sequence ID" value="ALS03845.1"/>
    <property type="molecule type" value="mRNA"/>
</dbReference>
<dbReference type="InterPro" id="IPR005055">
    <property type="entry name" value="A10/PebIII"/>
</dbReference>
<proteinExistence type="evidence at transcript level"/>
<keyword evidence="1" id="KW-0732">Signal</keyword>
<dbReference type="InterPro" id="IPR036682">
    <property type="entry name" value="OS_D_A10/PebIII_sf"/>
</dbReference>
<feature type="signal peptide" evidence="1">
    <location>
        <begin position="1"/>
        <end position="16"/>
    </location>
</feature>
<dbReference type="SUPFAM" id="SSF100910">
    <property type="entry name" value="Chemosensory protein Csp2"/>
    <property type="match status" value="1"/>
</dbReference>
<dbReference type="Pfam" id="PF03392">
    <property type="entry name" value="OS-D"/>
    <property type="match status" value="1"/>
</dbReference>
<name>A0A1L2BL91_ECTOB</name>
<feature type="chain" id="PRO_5009851726" evidence="1">
    <location>
        <begin position="17"/>
        <end position="121"/>
    </location>
</feature>
<dbReference type="PANTHER" id="PTHR11257">
    <property type="entry name" value="CHEMOSENSORY PROTEIN-RELATED"/>
    <property type="match status" value="1"/>
</dbReference>
<dbReference type="AlphaFoldDB" id="A0A1L2BL91"/>